<evidence type="ECO:0000313" key="2">
    <source>
        <dbReference type="Proteomes" id="UP000680365"/>
    </source>
</evidence>
<dbReference type="EMBL" id="JAEDAM010000098">
    <property type="protein sequence ID" value="MBS8122464.1"/>
    <property type="molecule type" value="Genomic_DNA"/>
</dbReference>
<accession>A0ABS5QQJ7</accession>
<dbReference type="Gene3D" id="3.30.700.10">
    <property type="entry name" value="Glycoprotein, Type 4 Pilin"/>
    <property type="match status" value="1"/>
</dbReference>
<keyword evidence="2" id="KW-1185">Reference proteome</keyword>
<proteinExistence type="predicted"/>
<dbReference type="SUPFAM" id="SSF54523">
    <property type="entry name" value="Pili subunits"/>
    <property type="match status" value="1"/>
</dbReference>
<reference evidence="1 2" key="1">
    <citation type="journal article" date="2021" name="Nat. Commun.">
        <title>Reductive evolution and unique predatory mode in the CPR bacterium Vampirococcus lugosii.</title>
        <authorList>
            <person name="Moreira D."/>
            <person name="Zivanovic Y."/>
            <person name="Lopez-Archilla A.I."/>
            <person name="Iniesto M."/>
            <person name="Lopez-Garcia P."/>
        </authorList>
    </citation>
    <scope>NUCLEOTIDE SEQUENCE [LARGE SCALE GENOMIC DNA]</scope>
    <source>
        <strain evidence="1">Chiprana</strain>
    </source>
</reference>
<dbReference type="InterPro" id="IPR045584">
    <property type="entry name" value="Pilin-like"/>
</dbReference>
<evidence type="ECO:0000313" key="1">
    <source>
        <dbReference type="EMBL" id="MBS8122464.1"/>
    </source>
</evidence>
<protein>
    <submittedName>
        <fullName evidence="1">Uncharacterized protein</fullName>
    </submittedName>
</protein>
<gene>
    <name evidence="1" type="ORF">VAMP_106108n207</name>
</gene>
<comment type="caution">
    <text evidence="1">The sequence shown here is derived from an EMBL/GenBank/DDBJ whole genome shotgun (WGS) entry which is preliminary data.</text>
</comment>
<dbReference type="Proteomes" id="UP000680365">
    <property type="component" value="Unassembled WGS sequence"/>
</dbReference>
<name>A0ABS5QQJ7_9BACT</name>
<organism evidence="1 2">
    <name type="scientific">Candidatus Vampirococcus lugosii</name>
    <dbReference type="NCBI Taxonomy" id="2789015"/>
    <lineage>
        <taxon>Bacteria</taxon>
        <taxon>Candidatus Absconditibacteriota</taxon>
        <taxon>Vampirococcus</taxon>
    </lineage>
</organism>
<sequence length="532" mass="61061">MIGLNSEYQNNKLSFKFSPTFLQMAGENLEFNANLNFEDEVFGNIKFNYESENSGGNANLNIDIKDDKIINYNTVGNLENLYEKITWEGEGNQDSGSFELVSKFQNEIVGNILYKYDDNKYDLNFDTEEVKIIGKLEKENEMYNFDLNFQLNNGNEFDISSKIKFIDNKIDYFSLDLITNIPIKFTGLDIISNNKYKILYENNYLDSTFNYYEINSGEEKHILSSSLSGDLSYNNTDLNLSIEPIEEIGDSFIKGNLNHNNDYLKISGNLKEYDDLYYLDIEGDFSAWENIDLQGSAGTENTDKEEIINLDKMFSYKDNEIKSKFNINSMGEEMFSYNLNINYEIDNFEHIIPSNYVQAKDNEFFQLPNFSSYNDIETPYLIAGGIVGLGMFLSTSVPDRTYAQAQSRDAARFANIGQIGTALSIYHYDRGIYPESDGIIEVSEIQDYLIPRYMDSLPNDPLDGKNYYYISLNSDGEENKGYALIAELESNDGNISANSIDEVYNMIKGVNYDSKNLKEILQDFGNYYLMVK</sequence>